<keyword evidence="2 5" id="KW-0812">Transmembrane</keyword>
<evidence type="ECO:0000256" key="3">
    <source>
        <dbReference type="ARBA" id="ARBA00022989"/>
    </source>
</evidence>
<feature type="transmembrane region" description="Helical" evidence="5">
    <location>
        <begin position="50"/>
        <end position="72"/>
    </location>
</feature>
<protein>
    <recommendedName>
        <fullName evidence="5">UPF0182 protein SSDG_02459</fullName>
    </recommendedName>
</protein>
<organism evidence="7 8">
    <name type="scientific">Streptomyces pristinaespiralis (strain ATCC 25486 / DSM 40338 / CBS 914.69 / JCM 4507 / KCC S-0507 / NBRC 13074 / NRRL 2958 / 5647)</name>
    <dbReference type="NCBI Taxonomy" id="457429"/>
    <lineage>
        <taxon>Bacteria</taxon>
        <taxon>Bacillati</taxon>
        <taxon>Actinomycetota</taxon>
        <taxon>Actinomycetes</taxon>
        <taxon>Kitasatosporales</taxon>
        <taxon>Streptomycetaceae</taxon>
        <taxon>Streptomyces</taxon>
    </lineage>
</organism>
<keyword evidence="1 5" id="KW-1003">Cell membrane</keyword>
<keyword evidence="3 5" id="KW-1133">Transmembrane helix</keyword>
<name>B5HB50_STRE2</name>
<feature type="transmembrane region" description="Helical" evidence="5">
    <location>
        <begin position="237"/>
        <end position="262"/>
    </location>
</feature>
<dbReference type="GO" id="GO:0005576">
    <property type="term" value="C:extracellular region"/>
    <property type="evidence" value="ECO:0007669"/>
    <property type="project" value="TreeGrafter"/>
</dbReference>
<feature type="compositionally biased region" description="Low complexity" evidence="6">
    <location>
        <begin position="972"/>
        <end position="982"/>
    </location>
</feature>
<dbReference type="eggNOG" id="COG1615">
    <property type="taxonomic scope" value="Bacteria"/>
</dbReference>
<evidence type="ECO:0000313" key="7">
    <source>
        <dbReference type="EMBL" id="EDY64061.1"/>
    </source>
</evidence>
<reference evidence="8" key="1">
    <citation type="submission" date="2008-02" db="EMBL/GenBank/DDBJ databases">
        <authorList>
            <consortium name="The Broad Institute Genome Sequencing Platform"/>
            <person name="Fischbach M."/>
            <person name="Ward D."/>
            <person name="Young S."/>
            <person name="Jaffe D."/>
            <person name="Gnerre S."/>
            <person name="Berlin A."/>
            <person name="Heiman D."/>
            <person name="Hepburn T."/>
            <person name="Sykes S."/>
            <person name="Alvarado L."/>
            <person name="Kodira C.D."/>
            <person name="Straight P."/>
            <person name="Clardy J."/>
            <person name="Hung D."/>
            <person name="Kolter R."/>
            <person name="Mekalanos J."/>
            <person name="Walker S."/>
            <person name="Walsh C.T."/>
            <person name="Lander E."/>
            <person name="Galagan J."/>
            <person name="Nusbaum C."/>
            <person name="Birren B."/>
        </authorList>
    </citation>
    <scope>NUCLEOTIDE SEQUENCE [LARGE SCALE GENOMIC DNA]</scope>
    <source>
        <strain evidence="8">ATCC 25486 / DSM 40338 / CBS 914.69 / JCM 4507 / NBRC 13074 / NRRL 2958 / 5647</strain>
    </source>
</reference>
<dbReference type="InterPro" id="IPR005372">
    <property type="entry name" value="UPF0182"/>
</dbReference>
<evidence type="ECO:0000313" key="8">
    <source>
        <dbReference type="Proteomes" id="UP000002805"/>
    </source>
</evidence>
<evidence type="ECO:0000256" key="6">
    <source>
        <dbReference type="SAM" id="MobiDB-lite"/>
    </source>
</evidence>
<proteinExistence type="inferred from homology"/>
<evidence type="ECO:0000256" key="1">
    <source>
        <dbReference type="ARBA" id="ARBA00022475"/>
    </source>
</evidence>
<dbReference type="AlphaFoldDB" id="B5HB50"/>
<dbReference type="Pfam" id="PF03699">
    <property type="entry name" value="UPF0182"/>
    <property type="match status" value="1"/>
</dbReference>
<sequence>MHEWALRSRGPIHTTANFEGRTLAFQMPDRGGGPTGPRIRVGRPSRRVRTLLMTLGVLAVLSMVFVMFSGFWTDWLWYRSVDYSSVFTTTLWTKIGLFAVFGLLMATAVGVNIWLAHRLRPPLSAMSLEQQSLDRYRMGIAPYKKWVLLATTALVGLIAGASATSQWRTWLMWVNGVPFGQKDPQFQMDVAFYAFDLPWYRFLLGFGFAAVVLSLIAAALTHYLYGGLRITSPGARATAAATGHLSVLLGLFVALKAVAYWLDRYGLAVKSSDFKATDNWTGLRYVDANAYLPAKTILFCIAVICALLFFATLWRRTWQLPVIGFGLMVLSAILIGGLYPAIVQKFQVQPNEQAKEAPYIEKNIEATRKAYGIDGVKPGDYTGRGEVKDPAQQRKNADAAASYRINDPNIVSPTFQQLEQERKYYQFPSTLDIDRYDGQDTIIGLRELNLAGVDKRNWINDHFTYTHGFGAVTAKGTATAEGTSGAPAFTESGLPTKGMLGDYEQRIYYGEKTTQYSIVGGPQKELDYEQDGGRQVTTSYKGKGGIDVSGPLNRAAYAVAFSEPQILYSGAIGDGSKILYNRTPKQRVEAVAPWLTIDGDAYPAVIGKRIQWVIDAYTTTNGYPYASRTTLGDTTADSLTDRQRAVVAQQNQVNYIRNSVKATVDAYDGTVTLYEWDENDPVLKTWKKAFPGTVKAKGDIPEELREHLRYPQDMFKVQRELLALYHVTDAGQFYNASDAWQVPNDPTKADSNAVPPYYLSMKLPGDTAQQFSLTTTFTPSGRPNLRAFMAVDADAKSSDYGRIQLLRVTDDNVDGPEQVQSRLNRHGPIATYVRDLKGADSTIKYGNLLTVPLDRGFLYVEPIYAQGRGSEFPLLSKVAVVYGQKIGFADDLAGALSQVFGAEGAPDEETPPADPDEPPTEPTEPPVTGDGALQDAIADAQKAYDDAKAALEKNPTDWAAYGKAQAALEAALQRAADAQRAQPESTPGSEARPEAEPDAKPDEGAPGG</sequence>
<dbReference type="PANTHER" id="PTHR39344:SF1">
    <property type="entry name" value="UPF0182 PROTEIN SLL1060"/>
    <property type="match status" value="1"/>
</dbReference>
<feature type="transmembrane region" description="Helical" evidence="5">
    <location>
        <begin position="92"/>
        <end position="116"/>
    </location>
</feature>
<keyword evidence="8" id="KW-1185">Reference proteome</keyword>
<evidence type="ECO:0000256" key="4">
    <source>
        <dbReference type="ARBA" id="ARBA00023136"/>
    </source>
</evidence>
<dbReference type="PANTHER" id="PTHR39344">
    <property type="entry name" value="UPF0182 PROTEIN SLL1060"/>
    <property type="match status" value="1"/>
</dbReference>
<feature type="transmembrane region" description="Helical" evidence="5">
    <location>
        <begin position="290"/>
        <end position="310"/>
    </location>
</feature>
<comment type="similarity">
    <text evidence="5">Belongs to the UPF0182 family.</text>
</comment>
<feature type="compositionally biased region" description="Basic and acidic residues" evidence="6">
    <location>
        <begin position="991"/>
        <end position="1008"/>
    </location>
</feature>
<dbReference type="EMBL" id="CM000950">
    <property type="protein sequence ID" value="EDY64061.1"/>
    <property type="molecule type" value="Genomic_DNA"/>
</dbReference>
<dbReference type="HAMAP" id="MF_01600">
    <property type="entry name" value="UPF0182"/>
    <property type="match status" value="1"/>
</dbReference>
<feature type="transmembrane region" description="Helical" evidence="5">
    <location>
        <begin position="146"/>
        <end position="167"/>
    </location>
</feature>
<accession>B5HB50</accession>
<keyword evidence="4 5" id="KW-0472">Membrane</keyword>
<feature type="compositionally biased region" description="Acidic residues" evidence="6">
    <location>
        <begin position="905"/>
        <end position="919"/>
    </location>
</feature>
<feature type="region of interest" description="Disordered" evidence="6">
    <location>
        <begin position="972"/>
        <end position="1008"/>
    </location>
</feature>
<reference evidence="8" key="2">
    <citation type="submission" date="2009-10" db="EMBL/GenBank/DDBJ databases">
        <title>The genome sequence of Streptomyces pristinaespiralis strain ATCC 25486.</title>
        <authorList>
            <consortium name="The Broad Institute Genome Sequencing Platform"/>
            <consortium name="Broad Institute Microbial Sequencing Center"/>
            <person name="Fischbach M."/>
            <person name="Godfrey P."/>
            <person name="Ward D."/>
            <person name="Young S."/>
            <person name="Zeng Q."/>
            <person name="Koehrsen M."/>
            <person name="Alvarado L."/>
            <person name="Berlin A.M."/>
            <person name="Bochicchio J."/>
            <person name="Borenstein D."/>
            <person name="Chapman S.B."/>
            <person name="Chen Z."/>
            <person name="Engels R."/>
            <person name="Freedman E."/>
            <person name="Gellesch M."/>
            <person name="Goldberg J."/>
            <person name="Griggs A."/>
            <person name="Gujja S."/>
            <person name="Heilman E.R."/>
            <person name="Heiman D.I."/>
            <person name="Hepburn T.A."/>
            <person name="Howarth C."/>
            <person name="Jen D."/>
            <person name="Larson L."/>
            <person name="Lewis B."/>
            <person name="Mehta T."/>
            <person name="Park D."/>
            <person name="Pearson M."/>
            <person name="Richards J."/>
            <person name="Roberts A."/>
            <person name="Saif S."/>
            <person name="Shea T.D."/>
            <person name="Shenoy N."/>
            <person name="Sisk P."/>
            <person name="Stolte C."/>
            <person name="Sykes S.N."/>
            <person name="Thomson T."/>
            <person name="Walk T."/>
            <person name="White J."/>
            <person name="Yandava C."/>
            <person name="Straight P."/>
            <person name="Clardy J."/>
            <person name="Hung D."/>
            <person name="Kolter R."/>
            <person name="Mekalanos J."/>
            <person name="Walker S."/>
            <person name="Walsh C.T."/>
            <person name="Wieland-Brown L.C."/>
            <person name="Haas B."/>
            <person name="Nusbaum C."/>
            <person name="Birren B."/>
        </authorList>
    </citation>
    <scope>NUCLEOTIDE SEQUENCE [LARGE SCALE GENOMIC DNA]</scope>
    <source>
        <strain evidence="8">ATCC 25486 / DSM 40338 / CBS 914.69 / JCM 4507 / NBRC 13074 / NRRL 2958 / 5647</strain>
    </source>
</reference>
<dbReference type="Proteomes" id="UP000002805">
    <property type="component" value="Chromosome"/>
</dbReference>
<dbReference type="HOGENOM" id="CLU_007733_1_0_11"/>
<feature type="transmembrane region" description="Helical" evidence="5">
    <location>
        <begin position="322"/>
        <end position="342"/>
    </location>
</feature>
<evidence type="ECO:0000256" key="2">
    <source>
        <dbReference type="ARBA" id="ARBA00022692"/>
    </source>
</evidence>
<feature type="transmembrane region" description="Helical" evidence="5">
    <location>
        <begin position="202"/>
        <end position="225"/>
    </location>
</feature>
<comment type="subcellular location">
    <subcellularLocation>
        <location evidence="5">Cell membrane</location>
        <topology evidence="5">Multi-pass membrane protein</topology>
    </subcellularLocation>
</comment>
<feature type="region of interest" description="Disordered" evidence="6">
    <location>
        <begin position="903"/>
        <end position="931"/>
    </location>
</feature>
<evidence type="ECO:0000256" key="5">
    <source>
        <dbReference type="HAMAP-Rule" id="MF_01600"/>
    </source>
</evidence>
<dbReference type="GO" id="GO:0005886">
    <property type="term" value="C:plasma membrane"/>
    <property type="evidence" value="ECO:0007669"/>
    <property type="project" value="UniProtKB-SubCell"/>
</dbReference>
<gene>
    <name evidence="7" type="ORF">SSDG_02459</name>
</gene>